<feature type="transmembrane region" description="Helical" evidence="6">
    <location>
        <begin position="152"/>
        <end position="175"/>
    </location>
</feature>
<dbReference type="EMBL" id="SIMR01000004">
    <property type="protein sequence ID" value="TBC04717.1"/>
    <property type="molecule type" value="Genomic_DNA"/>
</dbReference>
<feature type="transmembrane region" description="Helical" evidence="6">
    <location>
        <begin position="41"/>
        <end position="65"/>
    </location>
</feature>
<keyword evidence="2" id="KW-1003">Cell membrane</keyword>
<name>A0AB38HTX3_9HYPH</name>
<evidence type="ECO:0000256" key="1">
    <source>
        <dbReference type="ARBA" id="ARBA00004651"/>
    </source>
</evidence>
<comment type="caution">
    <text evidence="7">The sequence shown here is derived from an EMBL/GenBank/DDBJ whole genome shotgun (WGS) entry which is preliminary data.</text>
</comment>
<evidence type="ECO:0000313" key="8">
    <source>
        <dbReference type="Proteomes" id="UP000294215"/>
    </source>
</evidence>
<keyword evidence="3 6" id="KW-0812">Transmembrane</keyword>
<evidence type="ECO:0000256" key="3">
    <source>
        <dbReference type="ARBA" id="ARBA00022692"/>
    </source>
</evidence>
<dbReference type="PIRSF" id="PIRSF006324">
    <property type="entry name" value="LeuE"/>
    <property type="match status" value="1"/>
</dbReference>
<dbReference type="GO" id="GO:0005886">
    <property type="term" value="C:plasma membrane"/>
    <property type="evidence" value="ECO:0007669"/>
    <property type="project" value="UniProtKB-SubCell"/>
</dbReference>
<organism evidence="7 8">
    <name type="scientific">Rhizobium ruizarguesonis</name>
    <dbReference type="NCBI Taxonomy" id="2081791"/>
    <lineage>
        <taxon>Bacteria</taxon>
        <taxon>Pseudomonadati</taxon>
        <taxon>Pseudomonadota</taxon>
        <taxon>Alphaproteobacteria</taxon>
        <taxon>Hyphomicrobiales</taxon>
        <taxon>Rhizobiaceae</taxon>
        <taxon>Rhizobium/Agrobacterium group</taxon>
        <taxon>Rhizobium</taxon>
    </lineage>
</organism>
<feature type="transmembrane region" description="Helical" evidence="6">
    <location>
        <begin position="71"/>
        <end position="89"/>
    </location>
</feature>
<dbReference type="Proteomes" id="UP000294215">
    <property type="component" value="Unassembled WGS sequence"/>
</dbReference>
<reference evidence="7 8" key="1">
    <citation type="submission" date="2019-02" db="EMBL/GenBank/DDBJ databases">
        <title>The genomic architecture of introgression among sibling species of bacteria.</title>
        <authorList>
            <person name="Cavassim M.I.A."/>
            <person name="Moeskjaer S."/>
            <person name="Moslemi C."/>
            <person name="Fields B."/>
            <person name="Bachmann A."/>
            <person name="Vilhjalmsson B."/>
            <person name="Schierup M.H."/>
            <person name="Young J.P.W."/>
            <person name="Andersen S.U."/>
        </authorList>
    </citation>
    <scope>NUCLEOTIDE SEQUENCE [LARGE SCALE GENOMIC DNA]</scope>
    <source>
        <strain evidence="7 8">SM92</strain>
        <plasmid evidence="7">pSM92_Rh03</plasmid>
    </source>
</reference>
<dbReference type="InterPro" id="IPR001123">
    <property type="entry name" value="LeuE-type"/>
</dbReference>
<gene>
    <name evidence="7" type="ORF">ELH40_34155</name>
</gene>
<keyword evidence="7" id="KW-0614">Plasmid</keyword>
<evidence type="ECO:0000256" key="4">
    <source>
        <dbReference type="ARBA" id="ARBA00022989"/>
    </source>
</evidence>
<keyword evidence="4 6" id="KW-1133">Transmembrane helix</keyword>
<dbReference type="GO" id="GO:0015171">
    <property type="term" value="F:amino acid transmembrane transporter activity"/>
    <property type="evidence" value="ECO:0007669"/>
    <property type="project" value="TreeGrafter"/>
</dbReference>
<proteinExistence type="predicted"/>
<evidence type="ECO:0000256" key="6">
    <source>
        <dbReference type="SAM" id="Phobius"/>
    </source>
</evidence>
<dbReference type="RefSeq" id="WP_130704510.1">
    <property type="nucleotide sequence ID" value="NZ_SIMA01000007.1"/>
</dbReference>
<accession>A0AB38HTX3</accession>
<geneLocation type="plasmid" evidence="7">
    <name>pSM92_Rh03</name>
</geneLocation>
<dbReference type="PANTHER" id="PTHR30086">
    <property type="entry name" value="ARGININE EXPORTER PROTEIN ARGO"/>
    <property type="match status" value="1"/>
</dbReference>
<evidence type="ECO:0000256" key="5">
    <source>
        <dbReference type="ARBA" id="ARBA00023136"/>
    </source>
</evidence>
<evidence type="ECO:0000313" key="7">
    <source>
        <dbReference type="EMBL" id="TBC04717.1"/>
    </source>
</evidence>
<protein>
    <submittedName>
        <fullName evidence="7">LysE family translocator</fullName>
    </submittedName>
</protein>
<evidence type="ECO:0000256" key="2">
    <source>
        <dbReference type="ARBA" id="ARBA00022475"/>
    </source>
</evidence>
<dbReference type="PANTHER" id="PTHR30086:SF20">
    <property type="entry name" value="ARGININE EXPORTER PROTEIN ARGO-RELATED"/>
    <property type="match status" value="1"/>
</dbReference>
<dbReference type="Pfam" id="PF01810">
    <property type="entry name" value="LysE"/>
    <property type="match status" value="1"/>
</dbReference>
<comment type="subcellular location">
    <subcellularLocation>
        <location evidence="1">Cell membrane</location>
        <topology evidence="1">Multi-pass membrane protein</topology>
    </subcellularLocation>
</comment>
<dbReference type="AlphaFoldDB" id="A0AB38HTX3"/>
<keyword evidence="5 6" id="KW-0472">Membrane</keyword>
<sequence>MVDLGTLATYVAVVLGLMLIPGPAVLLVLARATTGGRRIGVATGLGIATGDLVHTLMATFGLSVILATSALAFSIVKYLGVGYLFYLGIRAFLEKSTSPDLPAAQAIGAARAFRQAVVTEMLNPKTALFFLAFLPQFVHPERGSGIAQFAELGFVFVVLSVAYTVMIAAIAGSFGRWLVGHPEIGRWQGKVIGAIYISLGLRLALQER</sequence>
<feature type="transmembrane region" description="Helical" evidence="6">
    <location>
        <begin position="187"/>
        <end position="205"/>
    </location>
</feature>
<feature type="transmembrane region" description="Helical" evidence="6">
    <location>
        <begin position="6"/>
        <end position="29"/>
    </location>
</feature>